<evidence type="ECO:0000313" key="6">
    <source>
        <dbReference type="Proteomes" id="UP000042527"/>
    </source>
</evidence>
<name>A0A0B7GUK2_TREPH</name>
<evidence type="ECO:0000256" key="1">
    <source>
        <dbReference type="ARBA" id="ARBA00022679"/>
    </source>
</evidence>
<dbReference type="InterPro" id="IPR003501">
    <property type="entry name" value="PTS_EIIB_2/3"/>
</dbReference>
<keyword evidence="2" id="KW-0598">Phosphotransferase system</keyword>
<reference evidence="5 7" key="3">
    <citation type="submission" date="2019-08" db="EMBL/GenBank/DDBJ databases">
        <authorList>
            <person name="Kuhnert P."/>
        </authorList>
    </citation>
    <scope>NUCLEOTIDE SEQUENCE [LARGE SCALE GENOMIC DNA]</scope>
    <source>
        <strain evidence="5 7">B36.5</strain>
    </source>
</reference>
<gene>
    <name evidence="5" type="ORF">FUT82_11200</name>
    <name evidence="4" type="ORF">TPHV1_10308</name>
</gene>
<dbReference type="GO" id="GO:0008982">
    <property type="term" value="F:protein-N(PI)-phosphohistidine-sugar phosphotransferase activity"/>
    <property type="evidence" value="ECO:0007669"/>
    <property type="project" value="InterPro"/>
</dbReference>
<keyword evidence="5" id="KW-0762">Sugar transport</keyword>
<keyword evidence="5" id="KW-0813">Transport</keyword>
<accession>A0A0B7GUK2</accession>
<protein>
    <submittedName>
        <fullName evidence="5">PTS sugar transporter subunit IIB</fullName>
    </submittedName>
    <submittedName>
        <fullName evidence="4">PTS system, Lactose/Cellobiose specific IIB subunit</fullName>
    </submittedName>
</protein>
<keyword evidence="1" id="KW-0808">Transferase</keyword>
<dbReference type="InterPro" id="IPR013011">
    <property type="entry name" value="PTS_EIIB_2"/>
</dbReference>
<dbReference type="RefSeq" id="WP_002699237.1">
    <property type="nucleotide sequence ID" value="NZ_CDNC01000001.1"/>
</dbReference>
<dbReference type="PROSITE" id="PS51099">
    <property type="entry name" value="PTS_EIIB_TYPE_2"/>
    <property type="match status" value="1"/>
</dbReference>
<evidence type="ECO:0000313" key="4">
    <source>
        <dbReference type="EMBL" id="CEM60640.1"/>
    </source>
</evidence>
<reference evidence="6" key="1">
    <citation type="submission" date="2015-01" db="EMBL/GenBank/DDBJ databases">
        <authorList>
            <person name="Manzoor Shahid"/>
            <person name="Zubair Saima"/>
        </authorList>
    </citation>
    <scope>NUCLEOTIDE SEQUENCE [LARGE SCALE GENOMIC DNA]</scope>
    <source>
        <strain evidence="6">V1</strain>
    </source>
</reference>
<evidence type="ECO:0000313" key="5">
    <source>
        <dbReference type="EMBL" id="QEJ98505.1"/>
    </source>
</evidence>
<evidence type="ECO:0000259" key="3">
    <source>
        <dbReference type="PROSITE" id="PS51099"/>
    </source>
</evidence>
<dbReference type="Proteomes" id="UP000323594">
    <property type="component" value="Chromosome"/>
</dbReference>
<dbReference type="EMBL" id="CP042817">
    <property type="protein sequence ID" value="QEJ98505.1"/>
    <property type="molecule type" value="Genomic_DNA"/>
</dbReference>
<dbReference type="Pfam" id="PF02302">
    <property type="entry name" value="PTS_IIB"/>
    <property type="match status" value="1"/>
</dbReference>
<evidence type="ECO:0000256" key="2">
    <source>
        <dbReference type="ARBA" id="ARBA00022683"/>
    </source>
</evidence>
<dbReference type="GO" id="GO:0009401">
    <property type="term" value="P:phosphoenolpyruvate-dependent sugar phosphotransferase system"/>
    <property type="evidence" value="ECO:0007669"/>
    <property type="project" value="UniProtKB-KW"/>
</dbReference>
<dbReference type="SUPFAM" id="SSF52794">
    <property type="entry name" value="PTS system IIB component-like"/>
    <property type="match status" value="1"/>
</dbReference>
<keyword evidence="6" id="KW-1185">Reference proteome</keyword>
<reference evidence="4" key="2">
    <citation type="submission" date="2015-01" db="EMBL/GenBank/DDBJ databases">
        <authorList>
            <person name="Xiang T."/>
            <person name="Song Y."/>
            <person name="Huang L."/>
            <person name="Wang B."/>
            <person name="Wu P."/>
        </authorList>
    </citation>
    <scope>NUCLEOTIDE SEQUENCE [LARGE SCALE GENOMIC DNA]</scope>
    <source>
        <strain evidence="4">V1</strain>
    </source>
</reference>
<sequence length="98" mass="10552">MIKIVVACGSGMGSSQIIKMKMAKVLKKLNIAADIHHTNIGEAKSTAESYHAVVCPENLMETFTTVKAKGVKVIALKNLLDEKEIEGKILEADLASLK</sequence>
<dbReference type="CDD" id="cd05563">
    <property type="entry name" value="PTS_IIB_ascorbate"/>
    <property type="match status" value="1"/>
</dbReference>
<dbReference type="Proteomes" id="UP000042527">
    <property type="component" value="Unassembled WGS sequence"/>
</dbReference>
<dbReference type="AlphaFoldDB" id="A0A0B7GUK2"/>
<dbReference type="Gene3D" id="3.40.50.2300">
    <property type="match status" value="1"/>
</dbReference>
<feature type="domain" description="PTS EIIB type-2" evidence="3">
    <location>
        <begin position="2"/>
        <end position="97"/>
    </location>
</feature>
<dbReference type="EMBL" id="CDNC01000001">
    <property type="protein sequence ID" value="CEM60640.1"/>
    <property type="molecule type" value="Genomic_DNA"/>
</dbReference>
<dbReference type="OrthoDB" id="3175596at2"/>
<organism evidence="4 6">
    <name type="scientific">Treponema phagedenis</name>
    <dbReference type="NCBI Taxonomy" id="162"/>
    <lineage>
        <taxon>Bacteria</taxon>
        <taxon>Pseudomonadati</taxon>
        <taxon>Spirochaetota</taxon>
        <taxon>Spirochaetia</taxon>
        <taxon>Spirochaetales</taxon>
        <taxon>Treponemataceae</taxon>
        <taxon>Treponema</taxon>
    </lineage>
</organism>
<proteinExistence type="predicted"/>
<dbReference type="GeneID" id="57753745"/>
<dbReference type="InterPro" id="IPR036095">
    <property type="entry name" value="PTS_EIIB-like_sf"/>
</dbReference>
<evidence type="ECO:0000313" key="7">
    <source>
        <dbReference type="Proteomes" id="UP000323594"/>
    </source>
</evidence>